<protein>
    <submittedName>
        <fullName evidence="3">Phasin family protein</fullName>
    </submittedName>
</protein>
<sequence>MQDKMIENFNEQTRQLFEPMRKLNSLMLNNMEKLSQYQMESLKRYSQMGTERMRDASEVQDADSLRDFGTRQAEMMNELSQQMMADAKALSEMSLEFKAEMEKLFTEQAKAMGEATKQASAADSGEPAKSKSSRGGSSKS</sequence>
<dbReference type="InterPro" id="IPR018968">
    <property type="entry name" value="Phasin"/>
</dbReference>
<evidence type="ECO:0000313" key="4">
    <source>
        <dbReference type="Proteomes" id="UP000294823"/>
    </source>
</evidence>
<name>A0ABY2D6C5_9GAMM</name>
<feature type="region of interest" description="Disordered" evidence="1">
    <location>
        <begin position="108"/>
        <end position="140"/>
    </location>
</feature>
<keyword evidence="4" id="KW-1185">Reference proteome</keyword>
<organism evidence="3 4">
    <name type="scientific">Halomonas marinisediminis</name>
    <dbReference type="NCBI Taxonomy" id="2546095"/>
    <lineage>
        <taxon>Bacteria</taxon>
        <taxon>Pseudomonadati</taxon>
        <taxon>Pseudomonadota</taxon>
        <taxon>Gammaproteobacteria</taxon>
        <taxon>Oceanospirillales</taxon>
        <taxon>Halomonadaceae</taxon>
        <taxon>Halomonas</taxon>
    </lineage>
</organism>
<dbReference type="RefSeq" id="WP_132043229.1">
    <property type="nucleotide sequence ID" value="NZ_SLTR01000011.1"/>
</dbReference>
<evidence type="ECO:0000256" key="1">
    <source>
        <dbReference type="SAM" id="MobiDB-lite"/>
    </source>
</evidence>
<evidence type="ECO:0000259" key="2">
    <source>
        <dbReference type="Pfam" id="PF09361"/>
    </source>
</evidence>
<dbReference type="InterPro" id="IPR014176">
    <property type="entry name" value="Phasin_subfam-3"/>
</dbReference>
<dbReference type="Proteomes" id="UP000294823">
    <property type="component" value="Unassembled WGS sequence"/>
</dbReference>
<comment type="caution">
    <text evidence="3">The sequence shown here is derived from an EMBL/GenBank/DDBJ whole genome shotgun (WGS) entry which is preliminary data.</text>
</comment>
<feature type="domain" description="Phasin" evidence="2">
    <location>
        <begin position="7"/>
        <end position="108"/>
    </location>
</feature>
<dbReference type="EMBL" id="SLTR01000011">
    <property type="protein sequence ID" value="TDB02338.1"/>
    <property type="molecule type" value="Genomic_DNA"/>
</dbReference>
<evidence type="ECO:0000313" key="3">
    <source>
        <dbReference type="EMBL" id="TDB02338.1"/>
    </source>
</evidence>
<reference evidence="3 4" key="1">
    <citation type="submission" date="2019-03" db="EMBL/GenBank/DDBJ databases">
        <title>Halomonas marinisediminis sp. nov., a moderately halophilic bacterium isolated from the Bohai Gulf.</title>
        <authorList>
            <person name="Ji X."/>
        </authorList>
    </citation>
    <scope>NUCLEOTIDE SEQUENCE [LARGE SCALE GENOMIC DNA]</scope>
    <source>
        <strain evidence="3 4">204</strain>
    </source>
</reference>
<proteinExistence type="predicted"/>
<dbReference type="NCBIfam" id="TIGR02809">
    <property type="entry name" value="phasin_3"/>
    <property type="match status" value="1"/>
</dbReference>
<gene>
    <name evidence="3" type="ORF">E0702_09580</name>
</gene>
<dbReference type="Pfam" id="PF09361">
    <property type="entry name" value="Phasin_2"/>
    <property type="match status" value="1"/>
</dbReference>
<accession>A0ABY2D6C5</accession>